<protein>
    <recommendedName>
        <fullName evidence="2">SET domain-containing protein</fullName>
    </recommendedName>
</protein>
<dbReference type="AlphaFoldDB" id="A0A2K0U876"/>
<dbReference type="InterPro" id="IPR001214">
    <property type="entry name" value="SET_dom"/>
</dbReference>
<feature type="region of interest" description="Disordered" evidence="1">
    <location>
        <begin position="213"/>
        <end position="236"/>
    </location>
</feature>
<accession>A0A2K0U876</accession>
<proteinExistence type="predicted"/>
<dbReference type="InterPro" id="IPR046341">
    <property type="entry name" value="SET_dom_sf"/>
</dbReference>
<evidence type="ECO:0000313" key="3">
    <source>
        <dbReference type="EMBL" id="PNP53975.1"/>
    </source>
</evidence>
<dbReference type="Proteomes" id="UP000236290">
    <property type="component" value="Unassembled WGS sequence"/>
</dbReference>
<evidence type="ECO:0000313" key="4">
    <source>
        <dbReference type="Proteomes" id="UP000236290"/>
    </source>
</evidence>
<name>A0A2K0U876_TRIHA</name>
<dbReference type="Gene3D" id="2.170.270.10">
    <property type="entry name" value="SET domain"/>
    <property type="match status" value="1"/>
</dbReference>
<gene>
    <name evidence="3" type="ORF">THARTR1_05662</name>
</gene>
<reference evidence="3 4" key="1">
    <citation type="submission" date="2017-02" db="EMBL/GenBank/DDBJ databases">
        <title>Genomes of Trichoderma spp. with biocontrol activity.</title>
        <authorList>
            <person name="Gardiner D."/>
            <person name="Kazan K."/>
            <person name="Vos C."/>
            <person name="Harvey P."/>
        </authorList>
    </citation>
    <scope>NUCLEOTIDE SEQUENCE [LARGE SCALE GENOMIC DNA]</scope>
    <source>
        <strain evidence="3 4">Tr1</strain>
    </source>
</reference>
<evidence type="ECO:0000256" key="1">
    <source>
        <dbReference type="SAM" id="MobiDB-lite"/>
    </source>
</evidence>
<evidence type="ECO:0000259" key="2">
    <source>
        <dbReference type="PROSITE" id="PS50280"/>
    </source>
</evidence>
<dbReference type="EMBL" id="MTYI01000064">
    <property type="protein sequence ID" value="PNP53975.1"/>
    <property type="molecule type" value="Genomic_DNA"/>
</dbReference>
<dbReference type="PROSITE" id="PS50280">
    <property type="entry name" value="SET"/>
    <property type="match status" value="1"/>
</dbReference>
<comment type="caution">
    <text evidence="3">The sequence shown here is derived from an EMBL/GenBank/DDBJ whole genome shotgun (WGS) entry which is preliminary data.</text>
</comment>
<organism evidence="3 4">
    <name type="scientific">Trichoderma harzianum</name>
    <name type="common">Hypocrea lixii</name>
    <dbReference type="NCBI Taxonomy" id="5544"/>
    <lineage>
        <taxon>Eukaryota</taxon>
        <taxon>Fungi</taxon>
        <taxon>Dikarya</taxon>
        <taxon>Ascomycota</taxon>
        <taxon>Pezizomycotina</taxon>
        <taxon>Sordariomycetes</taxon>
        <taxon>Hypocreomycetidae</taxon>
        <taxon>Hypocreales</taxon>
        <taxon>Hypocreaceae</taxon>
        <taxon>Trichoderma</taxon>
    </lineage>
</organism>
<dbReference type="OrthoDB" id="265717at2759"/>
<feature type="domain" description="SET" evidence="2">
    <location>
        <begin position="5"/>
        <end position="99"/>
    </location>
</feature>
<dbReference type="SUPFAM" id="SSF82199">
    <property type="entry name" value="SET domain"/>
    <property type="match status" value="1"/>
</dbReference>
<dbReference type="Pfam" id="PF00856">
    <property type="entry name" value="SET"/>
    <property type="match status" value="1"/>
</dbReference>
<sequence>MIDQRWLRSHFSRIEYMPMGRLMPTARESMDFLCFVLEYAFSNPGQSRVNIYRLASHINHACHKCANAYISIEPEIPYAITVRLVREVKKGREIFINYNRPSGNKFGCAVCGIRDGETSRFKLFWHDMVRLAHGVRSDESGQGPTLARPFPPLSAKTSAHVVALATAETPVAADVPAAVNAPVAVDAPADAVDSATAEAPADAVDGPQSIMDSATAEASGDANATTDDKDPTDTVATVVPVGDANSPETHRIPFRRKVWARWASFRARMK</sequence>